<keyword evidence="3" id="KW-1185">Reference proteome</keyword>
<comment type="caution">
    <text evidence="2">The sequence shown here is derived from an EMBL/GenBank/DDBJ whole genome shotgun (WGS) entry which is preliminary data.</text>
</comment>
<proteinExistence type="predicted"/>
<organism evidence="2 3">
    <name type="scientific">Micromonospora radicis</name>
    <dbReference type="NCBI Taxonomy" id="1894971"/>
    <lineage>
        <taxon>Bacteria</taxon>
        <taxon>Bacillati</taxon>
        <taxon>Actinomycetota</taxon>
        <taxon>Actinomycetes</taxon>
        <taxon>Micromonosporales</taxon>
        <taxon>Micromonosporaceae</taxon>
        <taxon>Micromonospora</taxon>
    </lineage>
</organism>
<dbReference type="Gene3D" id="3.20.170.20">
    <property type="entry name" value="Protein of unknown function DUF952"/>
    <property type="match status" value="1"/>
</dbReference>
<evidence type="ECO:0000256" key="1">
    <source>
        <dbReference type="SAM" id="MobiDB-lite"/>
    </source>
</evidence>
<name>A0A418MXZ4_9ACTN</name>
<gene>
    <name evidence="2" type="ORF">D2L64_07970</name>
</gene>
<dbReference type="Pfam" id="PF06108">
    <property type="entry name" value="DUF952"/>
    <property type="match status" value="1"/>
</dbReference>
<dbReference type="SUPFAM" id="SSF56399">
    <property type="entry name" value="ADP-ribosylation"/>
    <property type="match status" value="1"/>
</dbReference>
<evidence type="ECO:0000313" key="3">
    <source>
        <dbReference type="Proteomes" id="UP000283832"/>
    </source>
</evidence>
<feature type="region of interest" description="Disordered" evidence="1">
    <location>
        <begin position="38"/>
        <end position="57"/>
    </location>
</feature>
<dbReference type="OrthoDB" id="5638018at2"/>
<dbReference type="AlphaFoldDB" id="A0A418MXZ4"/>
<sequence>MLLPDEWAEFQAAGRFTGSPFDQDSGFVHCSSRVRRRWRTNFPRPDRDRTGPPATAD</sequence>
<dbReference type="EMBL" id="QXEC01000005">
    <property type="protein sequence ID" value="RIV39811.1"/>
    <property type="molecule type" value="Genomic_DNA"/>
</dbReference>
<reference evidence="2 3" key="1">
    <citation type="submission" date="2018-08" db="EMBL/GenBank/DDBJ databases">
        <title>Jishengella sp. nov., isolated from a root of Azadirachta indica A. Juss. var. siamensis Valenton.</title>
        <authorList>
            <person name="Kuncharoen N."/>
            <person name="Tanasupawat S."/>
            <person name="Kudo T."/>
            <person name="Ohkuma M."/>
        </authorList>
    </citation>
    <scope>NUCLEOTIDE SEQUENCE [LARGE SCALE GENOMIC DNA]</scope>
    <source>
        <strain evidence="2 3">AZ1-13</strain>
    </source>
</reference>
<protein>
    <submittedName>
        <fullName evidence="2">DUF952 domain-containing protein</fullName>
    </submittedName>
</protein>
<dbReference type="InterPro" id="IPR009297">
    <property type="entry name" value="DUF952"/>
</dbReference>
<accession>A0A418MXZ4</accession>
<evidence type="ECO:0000313" key="2">
    <source>
        <dbReference type="EMBL" id="RIV39811.1"/>
    </source>
</evidence>
<dbReference type="Proteomes" id="UP000283832">
    <property type="component" value="Unassembled WGS sequence"/>
</dbReference>